<feature type="region of interest" description="Disordered" evidence="1">
    <location>
        <begin position="1"/>
        <end position="96"/>
    </location>
</feature>
<dbReference type="EMBL" id="JASPKY010000129">
    <property type="protein sequence ID" value="KAK9731606.1"/>
    <property type="molecule type" value="Genomic_DNA"/>
</dbReference>
<sequence length="96" mass="10396">MTPTSALSPSKTPQRAPIAATNYRGCARFPKIRSQTSKTPSAAGGQSERGRSYSQALSGQPREHSRPGIPKFPKVRFSSENNTGPTTPYYLGQSIR</sequence>
<name>A0AAW1LCF3_POPJA</name>
<organism evidence="2 3">
    <name type="scientific">Popillia japonica</name>
    <name type="common">Japanese beetle</name>
    <dbReference type="NCBI Taxonomy" id="7064"/>
    <lineage>
        <taxon>Eukaryota</taxon>
        <taxon>Metazoa</taxon>
        <taxon>Ecdysozoa</taxon>
        <taxon>Arthropoda</taxon>
        <taxon>Hexapoda</taxon>
        <taxon>Insecta</taxon>
        <taxon>Pterygota</taxon>
        <taxon>Neoptera</taxon>
        <taxon>Endopterygota</taxon>
        <taxon>Coleoptera</taxon>
        <taxon>Polyphaga</taxon>
        <taxon>Scarabaeiformia</taxon>
        <taxon>Scarabaeidae</taxon>
        <taxon>Rutelinae</taxon>
        <taxon>Popillia</taxon>
    </lineage>
</organism>
<comment type="caution">
    <text evidence="2">The sequence shown here is derived from an EMBL/GenBank/DDBJ whole genome shotgun (WGS) entry which is preliminary data.</text>
</comment>
<proteinExistence type="predicted"/>
<dbReference type="AlphaFoldDB" id="A0AAW1LCF3"/>
<feature type="compositionally biased region" description="Polar residues" evidence="1">
    <location>
        <begin position="1"/>
        <end position="13"/>
    </location>
</feature>
<accession>A0AAW1LCF3</accession>
<dbReference type="Proteomes" id="UP001458880">
    <property type="component" value="Unassembled WGS sequence"/>
</dbReference>
<evidence type="ECO:0000256" key="1">
    <source>
        <dbReference type="SAM" id="MobiDB-lite"/>
    </source>
</evidence>
<reference evidence="2 3" key="1">
    <citation type="journal article" date="2024" name="BMC Genomics">
        <title>De novo assembly and annotation of Popillia japonica's genome with initial clues to its potential as an invasive pest.</title>
        <authorList>
            <person name="Cucini C."/>
            <person name="Boschi S."/>
            <person name="Funari R."/>
            <person name="Cardaioli E."/>
            <person name="Iannotti N."/>
            <person name="Marturano G."/>
            <person name="Paoli F."/>
            <person name="Bruttini M."/>
            <person name="Carapelli A."/>
            <person name="Frati F."/>
            <person name="Nardi F."/>
        </authorList>
    </citation>
    <scope>NUCLEOTIDE SEQUENCE [LARGE SCALE GENOMIC DNA]</scope>
    <source>
        <strain evidence="2">DMR45628</strain>
    </source>
</reference>
<evidence type="ECO:0000313" key="3">
    <source>
        <dbReference type="Proteomes" id="UP001458880"/>
    </source>
</evidence>
<keyword evidence="3" id="KW-1185">Reference proteome</keyword>
<protein>
    <submittedName>
        <fullName evidence="2">Uncharacterized protein</fullName>
    </submittedName>
</protein>
<gene>
    <name evidence="2" type="ORF">QE152_g13462</name>
</gene>
<evidence type="ECO:0000313" key="2">
    <source>
        <dbReference type="EMBL" id="KAK9731606.1"/>
    </source>
</evidence>